<evidence type="ECO:0000259" key="3">
    <source>
        <dbReference type="Pfam" id="PF08190"/>
    </source>
</evidence>
<dbReference type="InterPro" id="IPR012981">
    <property type="entry name" value="PIH1_N"/>
</dbReference>
<dbReference type="EMBL" id="JABANM010028183">
    <property type="protein sequence ID" value="KAF4710121.1"/>
    <property type="molecule type" value="Genomic_DNA"/>
</dbReference>
<evidence type="ECO:0000313" key="4">
    <source>
        <dbReference type="EMBL" id="KAF4710121.1"/>
    </source>
</evidence>
<feature type="domain" description="PIH1 N-terminal" evidence="3">
    <location>
        <begin position="115"/>
        <end position="172"/>
    </location>
</feature>
<dbReference type="GO" id="GO:0005737">
    <property type="term" value="C:cytoplasm"/>
    <property type="evidence" value="ECO:0007669"/>
    <property type="project" value="TreeGrafter"/>
</dbReference>
<protein>
    <recommendedName>
        <fullName evidence="3">PIH1 N-terminal domain-containing protein</fullName>
    </recommendedName>
</protein>
<evidence type="ECO:0000256" key="2">
    <source>
        <dbReference type="SAM" id="MobiDB-lite"/>
    </source>
</evidence>
<evidence type="ECO:0000256" key="1">
    <source>
        <dbReference type="ARBA" id="ARBA00008511"/>
    </source>
</evidence>
<gene>
    <name evidence="4" type="ORF">FOZ62_019925</name>
</gene>
<dbReference type="PANTHER" id="PTHR22997">
    <property type="entry name" value="PIH1 DOMAIN-CONTAINING PROTEIN 1"/>
    <property type="match status" value="1"/>
</dbReference>
<accession>A0A7J6QPP2</accession>
<feature type="region of interest" description="Disordered" evidence="2">
    <location>
        <begin position="1"/>
        <end position="35"/>
    </location>
</feature>
<sequence>MSRNIESADIADEQRHSGSVRARMMRRRTEERNHGAGRVLNASEVSTKATEDSFVCDSAIDAIGIEDESIHVKSFLQRHDDDNYKIVERIGAKEASSLLQFINHYDRWMSACPRCEYVEAPHVKSFLDSTEQQQGIRVPMSIGEKRDDADRKGGRCVVIDVVFNPGVLTKAMDTADGGEYK</sequence>
<name>A0A7J6QPP2_PEROL</name>
<reference evidence="4 5" key="1">
    <citation type="submission" date="2020-04" db="EMBL/GenBank/DDBJ databases">
        <title>Perkinsus olseni comparative genomics.</title>
        <authorList>
            <person name="Bogema D.R."/>
        </authorList>
    </citation>
    <scope>NUCLEOTIDE SEQUENCE [LARGE SCALE GENOMIC DNA]</scope>
    <source>
        <strain evidence="4">ATCC PRA-205</strain>
    </source>
</reference>
<evidence type="ECO:0000313" key="5">
    <source>
        <dbReference type="Proteomes" id="UP000574390"/>
    </source>
</evidence>
<dbReference type="Proteomes" id="UP000574390">
    <property type="component" value="Unassembled WGS sequence"/>
</dbReference>
<dbReference type="AlphaFoldDB" id="A0A7J6QPP2"/>
<dbReference type="Pfam" id="PF08190">
    <property type="entry name" value="PIH1"/>
    <property type="match status" value="1"/>
</dbReference>
<proteinExistence type="inferred from homology"/>
<comment type="caution">
    <text evidence="4">The sequence shown here is derived from an EMBL/GenBank/DDBJ whole genome shotgun (WGS) entry which is preliminary data.</text>
</comment>
<comment type="similarity">
    <text evidence="1">Belongs to the PIH1 family.</text>
</comment>
<organism evidence="4 5">
    <name type="scientific">Perkinsus olseni</name>
    <name type="common">Perkinsus atlanticus</name>
    <dbReference type="NCBI Taxonomy" id="32597"/>
    <lineage>
        <taxon>Eukaryota</taxon>
        <taxon>Sar</taxon>
        <taxon>Alveolata</taxon>
        <taxon>Perkinsozoa</taxon>
        <taxon>Perkinsea</taxon>
        <taxon>Perkinsida</taxon>
        <taxon>Perkinsidae</taxon>
        <taxon>Perkinsus</taxon>
    </lineage>
</organism>
<dbReference type="InterPro" id="IPR050734">
    <property type="entry name" value="PIH1/Kintoun_subfamily"/>
</dbReference>
<dbReference type="PANTHER" id="PTHR22997:SF0">
    <property type="entry name" value="PIH1 DOMAIN-CONTAINING PROTEIN 1"/>
    <property type="match status" value="1"/>
</dbReference>